<dbReference type="InterPro" id="IPR037923">
    <property type="entry name" value="HTH-like"/>
</dbReference>
<dbReference type="InterPro" id="IPR018060">
    <property type="entry name" value="HTH_AraC"/>
</dbReference>
<evidence type="ECO:0000259" key="4">
    <source>
        <dbReference type="PROSITE" id="PS01124"/>
    </source>
</evidence>
<dbReference type="EMBL" id="QXED01000003">
    <property type="protein sequence ID" value="RIV23513.1"/>
    <property type="molecule type" value="Genomic_DNA"/>
</dbReference>
<dbReference type="InterPro" id="IPR003313">
    <property type="entry name" value="AraC-bd"/>
</dbReference>
<dbReference type="Pfam" id="PF12833">
    <property type="entry name" value="HTH_18"/>
    <property type="match status" value="1"/>
</dbReference>
<feature type="domain" description="HTH araC/xylS-type" evidence="4">
    <location>
        <begin position="216"/>
        <end position="314"/>
    </location>
</feature>
<dbReference type="InterPro" id="IPR020449">
    <property type="entry name" value="Tscrpt_reg_AraC-type_HTH"/>
</dbReference>
<dbReference type="Proteomes" id="UP000283523">
    <property type="component" value="Unassembled WGS sequence"/>
</dbReference>
<name>A0A418MAW4_9BACT</name>
<evidence type="ECO:0000256" key="2">
    <source>
        <dbReference type="ARBA" id="ARBA00023125"/>
    </source>
</evidence>
<dbReference type="PANTHER" id="PTHR43280">
    <property type="entry name" value="ARAC-FAMILY TRANSCRIPTIONAL REGULATOR"/>
    <property type="match status" value="1"/>
</dbReference>
<gene>
    <name evidence="5" type="ORF">DYU11_11005</name>
</gene>
<evidence type="ECO:0000313" key="6">
    <source>
        <dbReference type="Proteomes" id="UP000283523"/>
    </source>
</evidence>
<dbReference type="GO" id="GO:0003700">
    <property type="term" value="F:DNA-binding transcription factor activity"/>
    <property type="evidence" value="ECO:0007669"/>
    <property type="project" value="InterPro"/>
</dbReference>
<organism evidence="5 6">
    <name type="scientific">Fibrisoma montanum</name>
    <dbReference type="NCBI Taxonomy" id="2305895"/>
    <lineage>
        <taxon>Bacteria</taxon>
        <taxon>Pseudomonadati</taxon>
        <taxon>Bacteroidota</taxon>
        <taxon>Cytophagia</taxon>
        <taxon>Cytophagales</taxon>
        <taxon>Spirosomataceae</taxon>
        <taxon>Fibrisoma</taxon>
    </lineage>
</organism>
<dbReference type="AlphaFoldDB" id="A0A418MAW4"/>
<dbReference type="PANTHER" id="PTHR43280:SF32">
    <property type="entry name" value="TRANSCRIPTIONAL REGULATORY PROTEIN"/>
    <property type="match status" value="1"/>
</dbReference>
<dbReference type="InterPro" id="IPR009057">
    <property type="entry name" value="Homeodomain-like_sf"/>
</dbReference>
<protein>
    <submittedName>
        <fullName evidence="5">AraC family transcriptional regulator</fullName>
    </submittedName>
</protein>
<sequence>MRTGRPPWNDRDWYNMESPPIKTYSGESFRTSFMQPGEATTALLHADFGRFFIVPVEQLIQLIRLPVPPTRVTNHTLIYLTEGEGNIAIGSQSVRFCQNECVVVPAGQVFSFEREETNRGYLCNFHPDFMIGKVARSELLREFSFLRVWGNPHIRLDGPSSTHVAHVLQRLLHVYAAHGLTYPDILQANLMALLCELNLGTQPASVPQTHAVTIANQFRELLFENVKSLHRVSDYADRLHITPNYLNKCVRSVTGKSPTRWIDEAILLEAKVLLHQSALSVSDIAAEVGLLDQSYFSRLFRKYEGITPLAFRRRLSGS</sequence>
<dbReference type="SMART" id="SM00342">
    <property type="entry name" value="HTH_ARAC"/>
    <property type="match status" value="1"/>
</dbReference>
<dbReference type="PROSITE" id="PS01124">
    <property type="entry name" value="HTH_ARAC_FAMILY_2"/>
    <property type="match status" value="1"/>
</dbReference>
<evidence type="ECO:0000313" key="5">
    <source>
        <dbReference type="EMBL" id="RIV23513.1"/>
    </source>
</evidence>
<accession>A0A418MAW4</accession>
<dbReference type="GO" id="GO:0043565">
    <property type="term" value="F:sequence-specific DNA binding"/>
    <property type="evidence" value="ECO:0007669"/>
    <property type="project" value="InterPro"/>
</dbReference>
<dbReference type="PRINTS" id="PR00032">
    <property type="entry name" value="HTHARAC"/>
</dbReference>
<evidence type="ECO:0000256" key="3">
    <source>
        <dbReference type="ARBA" id="ARBA00023163"/>
    </source>
</evidence>
<keyword evidence="1" id="KW-0805">Transcription regulation</keyword>
<keyword evidence="6" id="KW-1185">Reference proteome</keyword>
<dbReference type="Gene3D" id="1.10.10.60">
    <property type="entry name" value="Homeodomain-like"/>
    <property type="match status" value="1"/>
</dbReference>
<keyword evidence="2" id="KW-0238">DNA-binding</keyword>
<reference evidence="5 6" key="1">
    <citation type="submission" date="2018-08" db="EMBL/GenBank/DDBJ databases">
        <title>Fibrisoma montanum sp. nov., isolated from Danxia mountain soil.</title>
        <authorList>
            <person name="Huang Y."/>
        </authorList>
    </citation>
    <scope>NUCLEOTIDE SEQUENCE [LARGE SCALE GENOMIC DNA]</scope>
    <source>
        <strain evidence="5 6">HYT19</strain>
    </source>
</reference>
<proteinExistence type="predicted"/>
<keyword evidence="3" id="KW-0804">Transcription</keyword>
<dbReference type="SUPFAM" id="SSF51215">
    <property type="entry name" value="Regulatory protein AraC"/>
    <property type="match status" value="1"/>
</dbReference>
<comment type="caution">
    <text evidence="5">The sequence shown here is derived from an EMBL/GenBank/DDBJ whole genome shotgun (WGS) entry which is preliminary data.</text>
</comment>
<dbReference type="Pfam" id="PF02311">
    <property type="entry name" value="AraC_binding"/>
    <property type="match status" value="1"/>
</dbReference>
<dbReference type="SUPFAM" id="SSF46689">
    <property type="entry name" value="Homeodomain-like"/>
    <property type="match status" value="1"/>
</dbReference>
<evidence type="ECO:0000256" key="1">
    <source>
        <dbReference type="ARBA" id="ARBA00023015"/>
    </source>
</evidence>